<protein>
    <submittedName>
        <fullName evidence="8">OmpA family protein</fullName>
    </submittedName>
</protein>
<dbReference type="CDD" id="cd07185">
    <property type="entry name" value="OmpA_C-like"/>
    <property type="match status" value="1"/>
</dbReference>
<evidence type="ECO:0000259" key="7">
    <source>
        <dbReference type="PROSITE" id="PS51123"/>
    </source>
</evidence>
<dbReference type="SUPFAM" id="SSF103088">
    <property type="entry name" value="OmpA-like"/>
    <property type="match status" value="1"/>
</dbReference>
<dbReference type="RefSeq" id="WP_271920449.1">
    <property type="nucleotide sequence ID" value="NZ_JAQNDO010000001.1"/>
</dbReference>
<dbReference type="PANTHER" id="PTHR30329:SF21">
    <property type="entry name" value="LIPOPROTEIN YIAD-RELATED"/>
    <property type="match status" value="1"/>
</dbReference>
<evidence type="ECO:0000313" key="8">
    <source>
        <dbReference type="EMBL" id="MDC0744189.1"/>
    </source>
</evidence>
<evidence type="ECO:0000256" key="1">
    <source>
        <dbReference type="ARBA" id="ARBA00004442"/>
    </source>
</evidence>
<evidence type="ECO:0000256" key="6">
    <source>
        <dbReference type="SAM" id="SignalP"/>
    </source>
</evidence>
<dbReference type="PRINTS" id="PR01023">
    <property type="entry name" value="NAFLGMOTY"/>
</dbReference>
<evidence type="ECO:0000313" key="9">
    <source>
        <dbReference type="Proteomes" id="UP001221411"/>
    </source>
</evidence>
<gene>
    <name evidence="8" type="ORF">POL67_22855</name>
</gene>
<feature type="chain" id="PRO_5047452026" evidence="6">
    <location>
        <begin position="24"/>
        <end position="657"/>
    </location>
</feature>
<dbReference type="InterPro" id="IPR006665">
    <property type="entry name" value="OmpA-like"/>
</dbReference>
<dbReference type="PANTHER" id="PTHR30329">
    <property type="entry name" value="STATOR ELEMENT OF FLAGELLAR MOTOR COMPLEX"/>
    <property type="match status" value="1"/>
</dbReference>
<feature type="domain" description="OmpA-like" evidence="7">
    <location>
        <begin position="381"/>
        <end position="511"/>
    </location>
</feature>
<dbReference type="PROSITE" id="PS51123">
    <property type="entry name" value="OMPA_2"/>
    <property type="match status" value="1"/>
</dbReference>
<dbReference type="Gene3D" id="3.30.1330.60">
    <property type="entry name" value="OmpA-like domain"/>
    <property type="match status" value="1"/>
</dbReference>
<accession>A0ABT5ERT5</accession>
<feature type="compositionally biased region" description="Pro residues" evidence="5">
    <location>
        <begin position="617"/>
        <end position="631"/>
    </location>
</feature>
<keyword evidence="3" id="KW-0998">Cell outer membrane</keyword>
<feature type="compositionally biased region" description="Basic and acidic residues" evidence="5">
    <location>
        <begin position="585"/>
        <end position="609"/>
    </location>
</feature>
<comment type="subcellular location">
    <subcellularLocation>
        <location evidence="1">Cell outer membrane</location>
    </subcellularLocation>
</comment>
<dbReference type="InterPro" id="IPR050330">
    <property type="entry name" value="Bact_OuterMem_StrucFunc"/>
</dbReference>
<evidence type="ECO:0000256" key="4">
    <source>
        <dbReference type="PROSITE-ProRule" id="PRU00473"/>
    </source>
</evidence>
<dbReference type="PRINTS" id="PR01021">
    <property type="entry name" value="OMPADOMAIN"/>
</dbReference>
<comment type="caution">
    <text evidence="8">The sequence shown here is derived from an EMBL/GenBank/DDBJ whole genome shotgun (WGS) entry which is preliminary data.</text>
</comment>
<sequence>MKRSISFLLSLATLAAAPVAAEAAEEGRFDAQTFRPSAAPRDLVMIQKSEVVGHLSPTFGIYTDIGLDPLAVAAITTGQQIRAVGARLQVTGLAGIGFYDIFDITMAMPFVAWQMSDNLRPLGTEGEISPNALGDLRFNTKIAIPYLNRKAQIKEGFGMAVTGNLNLPTGNQNAFASDGAVSGGLGLVADYRFNFGLLVTANGGVWLRPDRQFAGTKVGDMANFGIGAEMYVVQRWGWSVLGGVYGSVSMVKFPDSPSQVPAEVLMAMRWQWASGFGLTVGGTFGANCGFGAPVFRAFAGLTWQPSRSREQQEIDRLKQVDSEDPDHDGLIGDADHCPELPGVPQNMGCPDSDSDKDGVPDRDDKCPMIAGGRGGCPGAFVKDDEIKILDQVHFATDKDIILDDSKKVLDAVITVLRDNPEIRSVEIEGHTDVRAGDVYNHNLSQRRVESVREYMIQRGIDPSRVTAKGYGHTKPIYDDSACLGKDEELSEDCKFMTATNRRVVFRIKGQGHAPGKAVGGGDTILSPGGTLDGEGVIDGNGVLNGGSTLPSGGILPKGNGVLDKKDPTLPGSTLPRSGEQLQPEAPKEEGADKPADGKDKPTDGKDKPGKPGAAPAPAAPKPGAAPAPAAPKPGAAPAKPPAPAPAKPPTPNPTAPR</sequence>
<name>A0ABT5ERT5_9BACT</name>
<evidence type="ECO:0000256" key="3">
    <source>
        <dbReference type="ARBA" id="ARBA00023237"/>
    </source>
</evidence>
<organism evidence="8 9">
    <name type="scientific">Polyangium mundeleinium</name>
    <dbReference type="NCBI Taxonomy" id="2995306"/>
    <lineage>
        <taxon>Bacteria</taxon>
        <taxon>Pseudomonadati</taxon>
        <taxon>Myxococcota</taxon>
        <taxon>Polyangia</taxon>
        <taxon>Polyangiales</taxon>
        <taxon>Polyangiaceae</taxon>
        <taxon>Polyangium</taxon>
    </lineage>
</organism>
<dbReference type="InterPro" id="IPR006664">
    <property type="entry name" value="OMP_bac"/>
</dbReference>
<evidence type="ECO:0000256" key="5">
    <source>
        <dbReference type="SAM" id="MobiDB-lite"/>
    </source>
</evidence>
<feature type="compositionally biased region" description="Pro residues" evidence="5">
    <location>
        <begin position="638"/>
        <end position="657"/>
    </location>
</feature>
<keyword evidence="2 4" id="KW-0472">Membrane</keyword>
<keyword evidence="6" id="KW-0732">Signal</keyword>
<keyword evidence="9" id="KW-1185">Reference proteome</keyword>
<feature type="region of interest" description="Disordered" evidence="5">
    <location>
        <begin position="511"/>
        <end position="657"/>
    </location>
</feature>
<dbReference type="Proteomes" id="UP001221411">
    <property type="component" value="Unassembled WGS sequence"/>
</dbReference>
<proteinExistence type="predicted"/>
<dbReference type="EMBL" id="JAQNDO010000001">
    <property type="protein sequence ID" value="MDC0744189.1"/>
    <property type="molecule type" value="Genomic_DNA"/>
</dbReference>
<feature type="compositionally biased region" description="Gly residues" evidence="5">
    <location>
        <begin position="530"/>
        <end position="544"/>
    </location>
</feature>
<dbReference type="Pfam" id="PF00691">
    <property type="entry name" value="OmpA"/>
    <property type="match status" value="1"/>
</dbReference>
<reference evidence="8 9" key="1">
    <citation type="submission" date="2022-11" db="EMBL/GenBank/DDBJ databases">
        <title>Minimal conservation of predation-associated metabolite biosynthetic gene clusters underscores biosynthetic potential of Myxococcota including descriptions for ten novel species: Archangium lansinium sp. nov., Myxococcus landrumus sp. nov., Nannocystis bai.</title>
        <authorList>
            <person name="Ahearne A."/>
            <person name="Stevens C."/>
            <person name="Dowd S."/>
        </authorList>
    </citation>
    <scope>NUCLEOTIDE SEQUENCE [LARGE SCALE GENOMIC DNA]</scope>
    <source>
        <strain evidence="8 9">RJM3</strain>
    </source>
</reference>
<dbReference type="InterPro" id="IPR036737">
    <property type="entry name" value="OmpA-like_sf"/>
</dbReference>
<evidence type="ECO:0000256" key="2">
    <source>
        <dbReference type="ARBA" id="ARBA00023136"/>
    </source>
</evidence>
<feature type="signal peptide" evidence="6">
    <location>
        <begin position="1"/>
        <end position="23"/>
    </location>
</feature>